<dbReference type="EMBL" id="JAACJM010000277">
    <property type="protein sequence ID" value="KAF5333954.1"/>
    <property type="molecule type" value="Genomic_DNA"/>
</dbReference>
<feature type="compositionally biased region" description="Polar residues" evidence="1">
    <location>
        <begin position="8"/>
        <end position="21"/>
    </location>
</feature>
<feature type="region of interest" description="Disordered" evidence="1">
    <location>
        <begin position="1"/>
        <end position="134"/>
    </location>
</feature>
<gene>
    <name evidence="2" type="ORF">D9758_017590</name>
</gene>
<sequence>MPPKNNKSRPSTTGSGSQPGARTTPITITIPPTNAASNQAGPTQNASAPTDTPQAAQQANAASATTSVPGSPGRPSYADIAGSRASSPPRSGSPPLPRAAEAMEGVHASMHAPGGADSVLNTNTTDDDGFTTVGKKKGVYSLSIISKS</sequence>
<dbReference type="AlphaFoldDB" id="A0A8H5C3A8"/>
<feature type="compositionally biased region" description="Low complexity" evidence="1">
    <location>
        <begin position="23"/>
        <end position="33"/>
    </location>
</feature>
<feature type="compositionally biased region" description="Polar residues" evidence="1">
    <location>
        <begin position="34"/>
        <end position="45"/>
    </location>
</feature>
<evidence type="ECO:0000256" key="1">
    <source>
        <dbReference type="SAM" id="MobiDB-lite"/>
    </source>
</evidence>
<protein>
    <submittedName>
        <fullName evidence="2">Uncharacterized protein</fullName>
    </submittedName>
</protein>
<accession>A0A8H5C3A8</accession>
<proteinExistence type="predicted"/>
<comment type="caution">
    <text evidence="2">The sequence shown here is derived from an EMBL/GenBank/DDBJ whole genome shotgun (WGS) entry which is preliminary data.</text>
</comment>
<feature type="compositionally biased region" description="Low complexity" evidence="1">
    <location>
        <begin position="81"/>
        <end position="90"/>
    </location>
</feature>
<evidence type="ECO:0000313" key="3">
    <source>
        <dbReference type="Proteomes" id="UP000559256"/>
    </source>
</evidence>
<reference evidence="2 3" key="1">
    <citation type="journal article" date="2020" name="ISME J.">
        <title>Uncovering the hidden diversity of litter-decomposition mechanisms in mushroom-forming fungi.</title>
        <authorList>
            <person name="Floudas D."/>
            <person name="Bentzer J."/>
            <person name="Ahren D."/>
            <person name="Johansson T."/>
            <person name="Persson P."/>
            <person name="Tunlid A."/>
        </authorList>
    </citation>
    <scope>NUCLEOTIDE SEQUENCE [LARGE SCALE GENOMIC DNA]</scope>
    <source>
        <strain evidence="2 3">CBS 291.85</strain>
    </source>
</reference>
<keyword evidence="3" id="KW-1185">Reference proteome</keyword>
<evidence type="ECO:0000313" key="2">
    <source>
        <dbReference type="EMBL" id="KAF5333954.1"/>
    </source>
</evidence>
<dbReference type="Proteomes" id="UP000559256">
    <property type="component" value="Unassembled WGS sequence"/>
</dbReference>
<name>A0A8H5C3A8_9AGAR</name>
<organism evidence="2 3">
    <name type="scientific">Tetrapyrgos nigripes</name>
    <dbReference type="NCBI Taxonomy" id="182062"/>
    <lineage>
        <taxon>Eukaryota</taxon>
        <taxon>Fungi</taxon>
        <taxon>Dikarya</taxon>
        <taxon>Basidiomycota</taxon>
        <taxon>Agaricomycotina</taxon>
        <taxon>Agaricomycetes</taxon>
        <taxon>Agaricomycetidae</taxon>
        <taxon>Agaricales</taxon>
        <taxon>Marasmiineae</taxon>
        <taxon>Marasmiaceae</taxon>
        <taxon>Tetrapyrgos</taxon>
    </lineage>
</organism>
<feature type="compositionally biased region" description="Low complexity" evidence="1">
    <location>
        <begin position="46"/>
        <end position="67"/>
    </location>
</feature>